<gene>
    <name evidence="3" type="ORF">MADP07_00299</name>
</gene>
<dbReference type="Proteomes" id="UP000746160">
    <property type="component" value="Unassembled WGS sequence"/>
</dbReference>
<dbReference type="InterPro" id="IPR022382">
    <property type="entry name" value="Mycoplasma_peptidase_DUF31"/>
</dbReference>
<evidence type="ECO:0000313" key="3">
    <source>
        <dbReference type="EMBL" id="MBW0602577.1"/>
    </source>
</evidence>
<feature type="domain" description="DUF31" evidence="2">
    <location>
        <begin position="176"/>
        <end position="409"/>
    </location>
</feature>
<dbReference type="Pfam" id="PF01732">
    <property type="entry name" value="Mycop_pep_DUF31"/>
    <property type="match status" value="1"/>
</dbReference>
<dbReference type="AlphaFoldDB" id="A0A9Q3LA52"/>
<name>A0A9Q3LA52_9BACT</name>
<keyword evidence="1" id="KW-0812">Transmembrane</keyword>
<organism evidence="3 4">
    <name type="scientific">Mycoplasmopsis anatis</name>
    <dbReference type="NCBI Taxonomy" id="171279"/>
    <lineage>
        <taxon>Bacteria</taxon>
        <taxon>Bacillati</taxon>
        <taxon>Mycoplasmatota</taxon>
        <taxon>Mycoplasmoidales</taxon>
        <taxon>Metamycoplasmataceae</taxon>
        <taxon>Mycoplasmopsis</taxon>
    </lineage>
</organism>
<evidence type="ECO:0000313" key="4">
    <source>
        <dbReference type="Proteomes" id="UP000746160"/>
    </source>
</evidence>
<dbReference type="RefSeq" id="WP_218674752.1">
    <property type="nucleotide sequence ID" value="NZ_JABZEV010000004.1"/>
</dbReference>
<protein>
    <recommendedName>
        <fullName evidence="2">DUF31 domain-containing protein</fullName>
    </recommendedName>
</protein>
<comment type="caution">
    <text evidence="3">The sequence shown here is derived from an EMBL/GenBank/DDBJ whole genome shotgun (WGS) entry which is preliminary data.</text>
</comment>
<evidence type="ECO:0000259" key="2">
    <source>
        <dbReference type="Pfam" id="PF01732"/>
    </source>
</evidence>
<keyword evidence="1" id="KW-0472">Membrane</keyword>
<proteinExistence type="predicted"/>
<keyword evidence="1" id="KW-1133">Transmembrane helix</keyword>
<sequence>MKNKRLKKSNIILYSVIGVSSIVGITYGIVTNLPKKYPQDSFGTLPNKKGYLAEFPIKYKRNEEKIQNTLPSEINKNNLNELIEFSQDVELSMVRPYDSQGCAILGLLIPKGFFNKEKEKVILIIKGLKKSRINLLENEITFENGLSGEYNKYRKNQVMFTVDNGEYTSSANGVFIDYLINNNEDYPLTWYMLTNIHTLNNYWNSNNYYKYQSFFTKAKQDSKFTLYNRLYTDKITETPKVVFMGFDIFNSNLNKFKEKLHVENYEDDLEEFIDLAIVEVKFDNAEQAKKFTRIDWIDFSHYRYNDLNYLPLDSYFPYSNQYKFQKLKANDTFLYEEENKVKVLEGLQSYLSWNFEENKQLKKPFIYNRFLTNNESIINIKDKKFVDISTAIGINNTAYGGGSSGSLAYIGEYPIIKYADYDDQMGLWIPLWWSEIDRFKKFINEKDINYTLYDDFIIEGYNLIFGGYSNQKNWYLKSFSEIHPDKDTFISKNYLNDFKNGKYKYKYAK</sequence>
<reference evidence="3" key="1">
    <citation type="journal article" date="2021" name="Genes Genomics">
        <title>Comparative genomic analysis of Mycoplasma anatis strains.</title>
        <authorList>
            <person name="Zhou Q."/>
            <person name="Mai K."/>
            <person name="Yang D."/>
            <person name="Liu J."/>
            <person name="Yan Z."/>
            <person name="Luo C."/>
            <person name="Tan Y."/>
            <person name="Cao S."/>
            <person name="Zhou Q."/>
            <person name="Chen L."/>
            <person name="Chen F."/>
        </authorList>
    </citation>
    <scope>NUCLEOTIDE SEQUENCE</scope>
    <source>
        <strain evidence="3">DP07</strain>
    </source>
</reference>
<feature type="transmembrane region" description="Helical" evidence="1">
    <location>
        <begin position="12"/>
        <end position="30"/>
    </location>
</feature>
<evidence type="ECO:0000256" key="1">
    <source>
        <dbReference type="SAM" id="Phobius"/>
    </source>
</evidence>
<dbReference type="EMBL" id="JABZFG010000003">
    <property type="protein sequence ID" value="MBW0602577.1"/>
    <property type="molecule type" value="Genomic_DNA"/>
</dbReference>
<accession>A0A9Q3LA52</accession>